<gene>
    <name evidence="1" type="ORF">MKS88_003926</name>
</gene>
<evidence type="ECO:0000313" key="2">
    <source>
        <dbReference type="Proteomes" id="UP001056978"/>
    </source>
</evidence>
<evidence type="ECO:0000313" key="1">
    <source>
        <dbReference type="EMBL" id="KAI4837452.1"/>
    </source>
</evidence>
<keyword evidence="2" id="KW-1185">Reference proteome</keyword>
<organism evidence="1 2">
    <name type="scientific">Plasmodium brasilianum</name>
    <dbReference type="NCBI Taxonomy" id="5824"/>
    <lineage>
        <taxon>Eukaryota</taxon>
        <taxon>Sar</taxon>
        <taxon>Alveolata</taxon>
        <taxon>Apicomplexa</taxon>
        <taxon>Aconoidasida</taxon>
        <taxon>Haemosporida</taxon>
        <taxon>Plasmodiidae</taxon>
        <taxon>Plasmodium</taxon>
        <taxon>Plasmodium (Plasmodium)</taxon>
    </lineage>
</organism>
<sequence length="2111" mass="251670">MYLINKIKEIFYENEESNNLREEKEKKKKVHISELKDEIWLYKNEYNKERLSEEYASDYKSEEDNYYDNDENEKKKKDHFLEVPLFDEDECGRNIKKNLRHIRSKKIKAIKRNEESEISEESLSTTDDDEDVDEPFLDLYEELKREHSIKEIYNPMLKPRLWRFEFFIKYIHNLENQMQKNFYLVSFSNNKKINLYGDLKKELLYTPGYSIEPGEVKYLRIPLTIWDEKELRISYNDLQNFEISVEMWCIKEFVFNDLYASSKRTLKEIIENDPDTNIILKRKIEKKNIIFEAQRLGVYMQLSEIFEFHMALDSWWFIANSQMPSYLKTLPKFLRFKFPLSEDDWVIHSSYKSYNNFWLYPGYFCFIGTYQQLANAFFIITVKYAFVLIHPNTFSQCAITSNLCMCVHGMPLVLCYNSNYRYKPPILLGSCIISLKSVTEYPFFKGIIKKLTLDKTKFKQGEIVGNIKCFVNSYGIDEGDSNIQRPVQPLSDATLVNQLILNDHYLVIRIIKCENLPISSIDLNNVNINVWVKWDGIVNKTNTVSKTTSPFFYQNLYYPIRLVDKKELTNENLIRNILPVDLISKGEICFEVHNNNEIYSTILGIFELPFSDIFNYGTYDYRSLAQESAKSSSMYNDYKDNYEAISGGMNVSSDNYDDYYVRQYKTIVYKNTLELMYSKVHLKSLNKENIQTKRESTISVEAFVIPPLPSDLIFLKENRVQNSSAVYKSMSKRWEKDFGKFNDTYLQWFPKAIKDRSFPCVSRNDFDNNLYPLCSFITSINLPSQVSTPGPLFHWLNNIEYIENEDESSIFTPPYFFLSYKKGTIQDHVILLCCCLKGLEYDAYVCKGTINNGKNEHYWVMTRHEEGWVCFWEVTNKSIIHLKNRWNNNNFLKNSEISLQNEMINKINNNDNEKYYSGEYLMSFVKYGMEELKNREREIKEEYNLKEENKLYTMDIYGDNQMKDEKVNIEEILHNDEEFYNMFEVKYDKNETYNNNKALKYLLENFSRYIPISPKMFLLDYENTLAYVPYSSIEVIFNDEQLYGNMQNHHPACILYDLENNYHWRPFLNQSPTQIKNEITISTPLSDKLSVKYTNELEEEIQEMIHFMRNNEGLETDFEYSKEIRYFLEMYIDLCEYKLNLDNNYNTKPENYEWSEQKGKGDNIQKGDNRQGSQKGDENLDEDENEQNVYETGKKGEKNDNAELKRTWSQYKNDYYPNIEAQYINKEELNFYNSYHPTRNIEMMNNERKRHLINIPDDYIYGMNDEIYSNGKEQYIRNYVFSKDSTDILNNFDESVRKKNIKRFNNTAVHYLENVEDIDKSLGNIFIDMKSEMYINQLYNADSKVKNEYRTDDRNTFIDESKMKGEAIKYIKRNEENIQSISSSYTRGTYNVKDINISSSKQKTYAKDNNEEEKYDENEEELFKEVKEKYDENEEELFKEVKEKYDENEEELFKEVKEKYDENEEKLFKEVKEKYDENEEKLFKEVKEKYDENEEKLFKEVKEKYDENEEELYKEIKEKYYYDEDFCSLEKEGHSTNKVLPNKFIKRYNKQNNNLFILQMSLRKKEKRIKQEMVDVKLKKINKPKDKMSKKTFCSFIDTQEFLKCSLSSKEIRMSRENMNNKESTKSIEQLSSECLNDSKRAPPIYEECVNNRHTFNGYFIIPSKGNYTNEKMNNSVNKEFLNDNKNHTNYSFEGTKSKEESPNGGATTGTGEIRKKKEKTEKIELSGTNINSSRDTLLTSTLYTCSLSKNDNTYHQCCKENKKGYFEIKEKLISLVDKYKRRHNIKAMEKKSSCRRGMYGDEYDMTRMKKNIFKCKIILFKCKFKKKEEEKKKERDTGEKENFIDFTKNSFSLSNRTLIEKENSTSLSDREIVSLNKRKNFLHQNNHQMYRDSNFLDMNNGQAGVNQNNYRDELQQQTPGYPVAQSNNIVNDPSNIMQNSEFSGKFNECVQNKSMNKECGQNENDESASKKKYTLTSPPKTWSRLNSTSKYVAHQISQWRWYYSLEEQYFNWQYYKFPVPPNHTFVGFPIHFSTIDFTEVKSFLLHSKRFENIIKLSIDNISFVIYCKVYPLISGVMSNWVFLGCLVPWMTAQERETKMKKTPKKNVNRR</sequence>
<dbReference type="Proteomes" id="UP001056978">
    <property type="component" value="Chromosome 11"/>
</dbReference>
<proteinExistence type="predicted"/>
<protein>
    <submittedName>
        <fullName evidence="1">Centrosomal protein CEP76</fullName>
    </submittedName>
</protein>
<reference evidence="1" key="1">
    <citation type="submission" date="2022-06" db="EMBL/GenBank/DDBJ databases">
        <title>The First Complete Genome of the Simian Malaria Parasite Plasmodium brasilianum.</title>
        <authorList>
            <person name="Bajic M."/>
            <person name="Ravishankar S."/>
        </authorList>
    </citation>
    <scope>NUCLEOTIDE SEQUENCE</scope>
    <source>
        <strain evidence="1">Bolivian I</strain>
    </source>
</reference>
<name>A0ACB9Y7F1_PLABR</name>
<accession>A0ACB9Y7F1</accession>
<comment type="caution">
    <text evidence="1">The sequence shown here is derived from an EMBL/GenBank/DDBJ whole genome shotgun (WGS) entry which is preliminary data.</text>
</comment>
<dbReference type="EMBL" id="CM043779">
    <property type="protein sequence ID" value="KAI4837452.1"/>
    <property type="molecule type" value="Genomic_DNA"/>
</dbReference>